<comment type="catalytic activity">
    <reaction evidence="13">
        <text>UDP-alpha-D-xylose + L-seryl-[protein] = 3-O-(beta-D-xylosyl)-L-seryl-[protein] + UDP + H(+)</text>
        <dbReference type="Rhea" id="RHEA:50192"/>
        <dbReference type="Rhea" id="RHEA-COMP:9863"/>
        <dbReference type="Rhea" id="RHEA-COMP:12567"/>
        <dbReference type="ChEBI" id="CHEBI:15378"/>
        <dbReference type="ChEBI" id="CHEBI:29999"/>
        <dbReference type="ChEBI" id="CHEBI:57632"/>
        <dbReference type="ChEBI" id="CHEBI:58223"/>
        <dbReference type="ChEBI" id="CHEBI:132085"/>
        <dbReference type="EC" id="2.4.2.26"/>
    </reaction>
</comment>
<evidence type="ECO:0000256" key="5">
    <source>
        <dbReference type="ARBA" id="ARBA00011972"/>
    </source>
</evidence>
<name>F4PSV0_CACFS</name>
<reference evidence="16" key="1">
    <citation type="journal article" date="2011" name="Genome Res.">
        <title>Phylogeny-wide analysis of social amoeba genomes highlights ancient origins for complex intercellular communication.</title>
        <authorList>
            <person name="Heidel A.J."/>
            <person name="Lawal H.M."/>
            <person name="Felder M."/>
            <person name="Schilde C."/>
            <person name="Helps N.R."/>
            <person name="Tunggal B."/>
            <person name="Rivero F."/>
            <person name="John U."/>
            <person name="Schleicher M."/>
            <person name="Eichinger L."/>
            <person name="Platzer M."/>
            <person name="Noegel A.A."/>
            <person name="Schaap P."/>
            <person name="Gloeckner G."/>
        </authorList>
    </citation>
    <scope>NUCLEOTIDE SEQUENCE [LARGE SCALE GENOMIC DNA]</scope>
    <source>
        <strain evidence="16">SH3</strain>
    </source>
</reference>
<evidence type="ECO:0000256" key="3">
    <source>
        <dbReference type="ARBA" id="ARBA00005093"/>
    </source>
</evidence>
<dbReference type="STRING" id="1054147.F4PSV0"/>
<evidence type="ECO:0000256" key="2">
    <source>
        <dbReference type="ARBA" id="ARBA00004840"/>
    </source>
</evidence>
<dbReference type="AlphaFoldDB" id="F4PSV0"/>
<dbReference type="UniPathway" id="UPA00756"/>
<comment type="similarity">
    <text evidence="4">Belongs to the glycosyltransferase 14 family. XylT subfamily.</text>
</comment>
<dbReference type="GO" id="GO:0030158">
    <property type="term" value="F:protein xylosyltransferase activity"/>
    <property type="evidence" value="ECO:0007669"/>
    <property type="project" value="UniProtKB-EC"/>
</dbReference>
<dbReference type="GO" id="GO:0050650">
    <property type="term" value="P:chondroitin sulfate proteoglycan biosynthetic process"/>
    <property type="evidence" value="ECO:0007669"/>
    <property type="project" value="TreeGrafter"/>
</dbReference>
<dbReference type="PANTHER" id="PTHR46025:SF4">
    <property type="entry name" value="PROTEIN XYLOSYLTRANSFERASE"/>
    <property type="match status" value="1"/>
</dbReference>
<dbReference type="RefSeq" id="XP_004359428.1">
    <property type="nucleotide sequence ID" value="XM_004359371.1"/>
</dbReference>
<dbReference type="PANTHER" id="PTHR46025">
    <property type="entry name" value="XYLOSYLTRANSFERASE OXT"/>
    <property type="match status" value="1"/>
</dbReference>
<dbReference type="GO" id="GO:0046872">
    <property type="term" value="F:metal ion binding"/>
    <property type="evidence" value="ECO:0007669"/>
    <property type="project" value="UniProtKB-KW"/>
</dbReference>
<dbReference type="UniPathway" id="UPA00755"/>
<evidence type="ECO:0000256" key="9">
    <source>
        <dbReference type="ARBA" id="ARBA00023034"/>
    </source>
</evidence>
<dbReference type="GeneID" id="14873129"/>
<comment type="pathway">
    <text evidence="3">Glycan metabolism; heparan sulfate biosynthesis.</text>
</comment>
<evidence type="ECO:0000256" key="4">
    <source>
        <dbReference type="ARBA" id="ARBA00010195"/>
    </source>
</evidence>
<keyword evidence="8" id="KW-0479">Metal-binding</keyword>
<evidence type="ECO:0000256" key="14">
    <source>
        <dbReference type="SAM" id="SignalP"/>
    </source>
</evidence>
<gene>
    <name evidence="15" type="ORF">DFA_01464</name>
</gene>
<evidence type="ECO:0000313" key="15">
    <source>
        <dbReference type="EMBL" id="EGG21578.1"/>
    </source>
</evidence>
<evidence type="ECO:0000256" key="13">
    <source>
        <dbReference type="ARBA" id="ARBA00047847"/>
    </source>
</evidence>
<evidence type="ECO:0000256" key="11">
    <source>
        <dbReference type="ARBA" id="ARBA00023157"/>
    </source>
</evidence>
<dbReference type="OMA" id="QWSHIIN"/>
<dbReference type="EMBL" id="GL883010">
    <property type="protein sequence ID" value="EGG21578.1"/>
    <property type="molecule type" value="Genomic_DNA"/>
</dbReference>
<evidence type="ECO:0000313" key="16">
    <source>
        <dbReference type="Proteomes" id="UP000007797"/>
    </source>
</evidence>
<keyword evidence="16" id="KW-1185">Reference proteome</keyword>
<organism evidence="15 16">
    <name type="scientific">Cavenderia fasciculata</name>
    <name type="common">Slime mold</name>
    <name type="synonym">Dictyostelium fasciculatum</name>
    <dbReference type="NCBI Taxonomy" id="261658"/>
    <lineage>
        <taxon>Eukaryota</taxon>
        <taxon>Amoebozoa</taxon>
        <taxon>Evosea</taxon>
        <taxon>Eumycetozoa</taxon>
        <taxon>Dictyostelia</taxon>
        <taxon>Acytosteliales</taxon>
        <taxon>Cavenderiaceae</taxon>
        <taxon>Cavenderia</taxon>
    </lineage>
</organism>
<keyword evidence="6" id="KW-0328">Glycosyltransferase</keyword>
<keyword evidence="9" id="KW-0333">Golgi apparatus</keyword>
<dbReference type="InterPro" id="IPR043538">
    <property type="entry name" value="XYLT"/>
</dbReference>
<dbReference type="GO" id="GO:0000139">
    <property type="term" value="C:Golgi membrane"/>
    <property type="evidence" value="ECO:0007669"/>
    <property type="project" value="UniProtKB-SubCell"/>
</dbReference>
<evidence type="ECO:0000256" key="10">
    <source>
        <dbReference type="ARBA" id="ARBA00023136"/>
    </source>
</evidence>
<proteinExistence type="inferred from homology"/>
<comment type="pathway">
    <text evidence="2">Glycan metabolism; chondroitin sulfate biosynthesis.</text>
</comment>
<comment type="subcellular location">
    <subcellularLocation>
        <location evidence="1">Golgi apparatus membrane</location>
        <topology evidence="1">Single-pass type II membrane protein</topology>
    </subcellularLocation>
</comment>
<evidence type="ECO:0000256" key="12">
    <source>
        <dbReference type="ARBA" id="ARBA00023180"/>
    </source>
</evidence>
<dbReference type="EC" id="2.4.2.26" evidence="5"/>
<evidence type="ECO:0000256" key="6">
    <source>
        <dbReference type="ARBA" id="ARBA00022676"/>
    </source>
</evidence>
<dbReference type="InterPro" id="IPR003406">
    <property type="entry name" value="Glyco_trans_14"/>
</dbReference>
<accession>F4PSV0</accession>
<dbReference type="OrthoDB" id="20316at2759"/>
<sequence>MVTIKLLLLLLFVLLFISFSSSNNHIVSSLSLLPIKSCQNGGIDLYGNCICCFGYYGKECEMVDTRERCTQSTFTEYDIGPVCCWSKHRTIHNATNLKETTSWSISDNSMQTQNKKIKRMIKSYGPWDDNDINYFNHILKLDHIQRNGRLKQVYSLRFNNATDKIPRLPSICDSTNKPPLAFIIMLTNYDKESFQTLLNIIYHPKHYYVIHVDARNFKKEIIDTMNNDINHLFVSRQQKQPLQDPMNIQLVNIPFKGNWGTLSLVYMEVASYTYLFDMVKQRRESRLKSNSHHHDRQNTIVQWSHIINLSGHDMPTKSLHKLESFICSNLNTNYIEHFPTKDILIRFQMTSFDQGKWLVTIDREVFESNDCGKMGSLSIFDPESGGYGSQWHMIRYELAYHAISDIRSVERLLSLKFTSIPDESYYQSIKHFYPHLKHQSWKDQVNRKTYWSKYTSDTSHRYRVEKHDIDSLVPSLLFIRKVYDQDVRNYMIEKLHLLK</sequence>
<dbReference type="Proteomes" id="UP000007797">
    <property type="component" value="Unassembled WGS sequence"/>
</dbReference>
<evidence type="ECO:0000256" key="7">
    <source>
        <dbReference type="ARBA" id="ARBA00022679"/>
    </source>
</evidence>
<dbReference type="GO" id="GO:0015012">
    <property type="term" value="P:heparan sulfate proteoglycan biosynthetic process"/>
    <property type="evidence" value="ECO:0007669"/>
    <property type="project" value="UniProtKB-UniPathway"/>
</dbReference>
<evidence type="ECO:0000256" key="8">
    <source>
        <dbReference type="ARBA" id="ARBA00022723"/>
    </source>
</evidence>
<feature type="chain" id="PRO_5003313302" description="protein xylosyltransferase" evidence="14">
    <location>
        <begin position="23"/>
        <end position="499"/>
    </location>
</feature>
<keyword evidence="7 15" id="KW-0808">Transferase</keyword>
<protein>
    <recommendedName>
        <fullName evidence="5">protein xylosyltransferase</fullName>
        <ecNumber evidence="5">2.4.2.26</ecNumber>
    </recommendedName>
</protein>
<dbReference type="Pfam" id="PF02485">
    <property type="entry name" value="Branch"/>
    <property type="match status" value="1"/>
</dbReference>
<dbReference type="KEGG" id="dfa:DFA_01464"/>
<keyword evidence="14" id="KW-0732">Signal</keyword>
<keyword evidence="11" id="KW-1015">Disulfide bond</keyword>
<evidence type="ECO:0000256" key="1">
    <source>
        <dbReference type="ARBA" id="ARBA00004323"/>
    </source>
</evidence>
<keyword evidence="12" id="KW-0325">Glycoprotein</keyword>
<feature type="signal peptide" evidence="14">
    <location>
        <begin position="1"/>
        <end position="22"/>
    </location>
</feature>
<keyword evidence="10" id="KW-0472">Membrane</keyword>